<organism evidence="2 3">
    <name type="scientific">Quercus lobata</name>
    <name type="common">Valley oak</name>
    <dbReference type="NCBI Taxonomy" id="97700"/>
    <lineage>
        <taxon>Eukaryota</taxon>
        <taxon>Viridiplantae</taxon>
        <taxon>Streptophyta</taxon>
        <taxon>Embryophyta</taxon>
        <taxon>Tracheophyta</taxon>
        <taxon>Spermatophyta</taxon>
        <taxon>Magnoliopsida</taxon>
        <taxon>eudicotyledons</taxon>
        <taxon>Gunneridae</taxon>
        <taxon>Pentapetalae</taxon>
        <taxon>rosids</taxon>
        <taxon>fabids</taxon>
        <taxon>Fagales</taxon>
        <taxon>Fagaceae</taxon>
        <taxon>Quercus</taxon>
    </lineage>
</organism>
<dbReference type="GeneID" id="115980553"/>
<dbReference type="EnsemblPlants" id="QL03p021515:mrna">
    <property type="protein sequence ID" value="QL03p021515:mrna:CDS:1"/>
    <property type="gene ID" value="QL03p021515"/>
</dbReference>
<evidence type="ECO:0000313" key="2">
    <source>
        <dbReference type="EnsemblPlants" id="QL03p021515:mrna:CDS:1"/>
    </source>
</evidence>
<dbReference type="PROSITE" id="PS50004">
    <property type="entry name" value="C2"/>
    <property type="match status" value="1"/>
</dbReference>
<dbReference type="OrthoDB" id="270970at2759"/>
<dbReference type="Gene3D" id="2.60.40.150">
    <property type="entry name" value="C2 domain"/>
    <property type="match status" value="1"/>
</dbReference>
<dbReference type="InParanoid" id="A0A7N2R125"/>
<protein>
    <recommendedName>
        <fullName evidence="1">C2 domain-containing protein</fullName>
    </recommendedName>
</protein>
<reference evidence="2 3" key="1">
    <citation type="journal article" date="2016" name="G3 (Bethesda)">
        <title>First Draft Assembly and Annotation of the Genome of a California Endemic Oak Quercus lobata Nee (Fagaceae).</title>
        <authorList>
            <person name="Sork V.L."/>
            <person name="Fitz-Gibbon S.T."/>
            <person name="Puiu D."/>
            <person name="Crepeau M."/>
            <person name="Gugger P.F."/>
            <person name="Sherman R."/>
            <person name="Stevens K."/>
            <person name="Langley C.H."/>
            <person name="Pellegrini M."/>
            <person name="Salzberg S.L."/>
        </authorList>
    </citation>
    <scope>NUCLEOTIDE SEQUENCE [LARGE SCALE GENOMIC DNA]</scope>
    <source>
        <strain evidence="2 3">cv. SW786</strain>
    </source>
</reference>
<keyword evidence="3" id="KW-1185">Reference proteome</keyword>
<evidence type="ECO:0000313" key="3">
    <source>
        <dbReference type="Proteomes" id="UP000594261"/>
    </source>
</evidence>
<dbReference type="Gramene" id="QL03p021515:mrna">
    <property type="protein sequence ID" value="QL03p021515:mrna:CDS:1"/>
    <property type="gene ID" value="QL03p021515"/>
</dbReference>
<dbReference type="InterPro" id="IPR000008">
    <property type="entry name" value="C2_dom"/>
</dbReference>
<dbReference type="RefSeq" id="XP_030958646.1">
    <property type="nucleotide sequence ID" value="XM_031102786.1"/>
</dbReference>
<reference evidence="2" key="2">
    <citation type="submission" date="2021-01" db="UniProtKB">
        <authorList>
            <consortium name="EnsemblPlants"/>
        </authorList>
    </citation>
    <scope>IDENTIFICATION</scope>
</reference>
<dbReference type="SUPFAM" id="SSF49562">
    <property type="entry name" value="C2 domain (Calcium/lipid-binding domain, CaLB)"/>
    <property type="match status" value="1"/>
</dbReference>
<evidence type="ECO:0000259" key="1">
    <source>
        <dbReference type="PROSITE" id="PS50004"/>
    </source>
</evidence>
<dbReference type="Pfam" id="PF00168">
    <property type="entry name" value="C2"/>
    <property type="match status" value="1"/>
</dbReference>
<name>A0A7N2R125_QUELO</name>
<accession>A0A7N2R125</accession>
<sequence length="182" mass="20774">MACDYKPLEVEIESAQGLPYVNHFKKMKSYAEVYIWDIKNNLRSNKEPSSVYTVDGSNPTWNFKVRFHVDLAIAKQNHYALVVKLKSRRKTHGRPDKYIGEVRVLITELLEGSDTAAEDKIRVKKNVQTNQTSPEKFQGELAFSYNFGKPIADHLTEVNIAKKKSLKDVAWKVGSFLTAIVL</sequence>
<dbReference type="Proteomes" id="UP000594261">
    <property type="component" value="Chromosome 3"/>
</dbReference>
<dbReference type="AlphaFoldDB" id="A0A7N2R125"/>
<dbReference type="KEGG" id="qlo:115980553"/>
<gene>
    <name evidence="2" type="primary">LOC115980553</name>
</gene>
<dbReference type="InterPro" id="IPR035892">
    <property type="entry name" value="C2_domain_sf"/>
</dbReference>
<feature type="domain" description="C2" evidence="1">
    <location>
        <begin position="1"/>
        <end position="119"/>
    </location>
</feature>
<proteinExistence type="predicted"/>
<dbReference type="PANTHER" id="PTHR32246">
    <property type="entry name" value="INGRESSION PROTEIN FIC1"/>
    <property type="match status" value="1"/>
</dbReference>
<dbReference type="SMART" id="SM00239">
    <property type="entry name" value="C2"/>
    <property type="match status" value="1"/>
</dbReference>
<dbReference type="PANTHER" id="PTHR32246:SF173">
    <property type="entry name" value="C2 DOMAIN-CONTAINING PROTEIN"/>
    <property type="match status" value="1"/>
</dbReference>
<dbReference type="EMBL" id="LRBV02000003">
    <property type="status" value="NOT_ANNOTATED_CDS"/>
    <property type="molecule type" value="Genomic_DNA"/>
</dbReference>